<protein>
    <submittedName>
        <fullName evidence="1">Uncharacterized protein</fullName>
    </submittedName>
</protein>
<evidence type="ECO:0000313" key="1">
    <source>
        <dbReference type="EMBL" id="CAB4143842.1"/>
    </source>
</evidence>
<organism evidence="1">
    <name type="scientific">uncultured Caudovirales phage</name>
    <dbReference type="NCBI Taxonomy" id="2100421"/>
    <lineage>
        <taxon>Viruses</taxon>
        <taxon>Duplodnaviria</taxon>
        <taxon>Heunggongvirae</taxon>
        <taxon>Uroviricota</taxon>
        <taxon>Caudoviricetes</taxon>
        <taxon>Peduoviridae</taxon>
        <taxon>Maltschvirus</taxon>
        <taxon>Maltschvirus maltsch</taxon>
    </lineage>
</organism>
<accession>A0A6J5MC23</accession>
<sequence length="57" mass="6720">MEWLVDIGREYGLFVALVVYVLYENQKREERYIAIIDTLSEEIKGDLAIIKNKISEE</sequence>
<reference evidence="1" key="1">
    <citation type="submission" date="2020-04" db="EMBL/GenBank/DDBJ databases">
        <authorList>
            <person name="Chiriac C."/>
            <person name="Salcher M."/>
            <person name="Ghai R."/>
            <person name="Kavagutti S V."/>
        </authorList>
    </citation>
    <scope>NUCLEOTIDE SEQUENCE</scope>
</reference>
<proteinExistence type="predicted"/>
<gene>
    <name evidence="1" type="ORF">UFOVP453_2</name>
</gene>
<name>A0A6J5MC23_9CAUD</name>
<dbReference type="EMBL" id="LR796426">
    <property type="protein sequence ID" value="CAB4143842.1"/>
    <property type="molecule type" value="Genomic_DNA"/>
</dbReference>